<dbReference type="PANTHER" id="PTHR36388:SF1">
    <property type="entry name" value="OS02G0469000 PROTEIN"/>
    <property type="match status" value="1"/>
</dbReference>
<name>A0A9Q0FUZ5_9ROSI</name>
<evidence type="ECO:0000313" key="3">
    <source>
        <dbReference type="Proteomes" id="UP001141552"/>
    </source>
</evidence>
<accession>A0A9Q0FUZ5</accession>
<feature type="region of interest" description="Disordered" evidence="1">
    <location>
        <begin position="64"/>
        <end position="95"/>
    </location>
</feature>
<evidence type="ECO:0000313" key="2">
    <source>
        <dbReference type="EMBL" id="KAJ4838091.1"/>
    </source>
</evidence>
<reference evidence="2" key="1">
    <citation type="submission" date="2022-02" db="EMBL/GenBank/DDBJ databases">
        <authorList>
            <person name="Henning P.M."/>
            <person name="McCubbin A.G."/>
            <person name="Shore J.S."/>
        </authorList>
    </citation>
    <scope>NUCLEOTIDE SEQUENCE</scope>
    <source>
        <strain evidence="2">F60SS</strain>
        <tissue evidence="2">Leaves</tissue>
    </source>
</reference>
<keyword evidence="3" id="KW-1185">Reference proteome</keyword>
<gene>
    <name evidence="2" type="ORF">Tsubulata_022154</name>
</gene>
<comment type="caution">
    <text evidence="2">The sequence shown here is derived from an EMBL/GenBank/DDBJ whole genome shotgun (WGS) entry which is preliminary data.</text>
</comment>
<dbReference type="EMBL" id="JAKUCV010003652">
    <property type="protein sequence ID" value="KAJ4838091.1"/>
    <property type="molecule type" value="Genomic_DNA"/>
</dbReference>
<sequence>MATDVEMEEGSITSIITDSLVGNQGLDALSPEDVAWADSCLVKDPEVSDVDWSSVKDALLEILSSQPESQYSPPVSDALPEGTDVELPPSAEPASVLSLRRTNGDSIPDGDTETNNDELTVEGDIGVFLSQPCEVDGSETSLKNAFLPTYKEEDDQRMTRPIDSEFDPGVWENEMEPPIDDIFRVWDLGIPAETDDLVEQLNKALTETFAQSMPSAFDDSGVWKDLKDLSLDAVIAGIGDLSLNRHSA</sequence>
<feature type="compositionally biased region" description="Polar residues" evidence="1">
    <location>
        <begin position="64"/>
        <end position="73"/>
    </location>
</feature>
<dbReference type="PANTHER" id="PTHR36388">
    <property type="entry name" value="OS02G0469000 PROTEIN"/>
    <property type="match status" value="1"/>
</dbReference>
<evidence type="ECO:0000256" key="1">
    <source>
        <dbReference type="SAM" id="MobiDB-lite"/>
    </source>
</evidence>
<proteinExistence type="predicted"/>
<organism evidence="2 3">
    <name type="scientific">Turnera subulata</name>
    <dbReference type="NCBI Taxonomy" id="218843"/>
    <lineage>
        <taxon>Eukaryota</taxon>
        <taxon>Viridiplantae</taxon>
        <taxon>Streptophyta</taxon>
        <taxon>Embryophyta</taxon>
        <taxon>Tracheophyta</taxon>
        <taxon>Spermatophyta</taxon>
        <taxon>Magnoliopsida</taxon>
        <taxon>eudicotyledons</taxon>
        <taxon>Gunneridae</taxon>
        <taxon>Pentapetalae</taxon>
        <taxon>rosids</taxon>
        <taxon>fabids</taxon>
        <taxon>Malpighiales</taxon>
        <taxon>Passifloraceae</taxon>
        <taxon>Turnera</taxon>
    </lineage>
</organism>
<dbReference type="Proteomes" id="UP001141552">
    <property type="component" value="Unassembled WGS sequence"/>
</dbReference>
<dbReference type="OrthoDB" id="1894296at2759"/>
<dbReference type="AlphaFoldDB" id="A0A9Q0FUZ5"/>
<reference evidence="2" key="2">
    <citation type="journal article" date="2023" name="Plants (Basel)">
        <title>Annotation of the Turnera subulata (Passifloraceae) Draft Genome Reveals the S-Locus Evolved after the Divergence of Turneroideae from Passifloroideae in a Stepwise Manner.</title>
        <authorList>
            <person name="Henning P.M."/>
            <person name="Roalson E.H."/>
            <person name="Mir W."/>
            <person name="McCubbin A.G."/>
            <person name="Shore J.S."/>
        </authorList>
    </citation>
    <scope>NUCLEOTIDE SEQUENCE</scope>
    <source>
        <strain evidence="2">F60SS</strain>
    </source>
</reference>
<protein>
    <submittedName>
        <fullName evidence="2">Uncharacterized protein</fullName>
    </submittedName>
</protein>